<dbReference type="InterPro" id="IPR000008">
    <property type="entry name" value="C2_dom"/>
</dbReference>
<dbReference type="PROSITE" id="PS50106">
    <property type="entry name" value="PDZ"/>
    <property type="match status" value="1"/>
</dbReference>
<dbReference type="Proteomes" id="UP001209878">
    <property type="component" value="Unassembled WGS sequence"/>
</dbReference>
<keyword evidence="4" id="KW-1185">Reference proteome</keyword>
<dbReference type="InterPro" id="IPR036034">
    <property type="entry name" value="PDZ_sf"/>
</dbReference>
<dbReference type="GO" id="GO:0005886">
    <property type="term" value="C:plasma membrane"/>
    <property type="evidence" value="ECO:0007669"/>
    <property type="project" value="TreeGrafter"/>
</dbReference>
<dbReference type="SUPFAM" id="SSF49562">
    <property type="entry name" value="C2 domain (Calcium/lipid-binding domain, CaLB)"/>
    <property type="match status" value="1"/>
</dbReference>
<dbReference type="AlphaFoldDB" id="A0AAD9PCZ1"/>
<feature type="domain" description="C2" evidence="1">
    <location>
        <begin position="108"/>
        <end position="223"/>
    </location>
</feature>
<dbReference type="Pfam" id="PF17820">
    <property type="entry name" value="PDZ_6"/>
    <property type="match status" value="1"/>
</dbReference>
<dbReference type="Gene3D" id="2.60.40.150">
    <property type="entry name" value="C2 domain"/>
    <property type="match status" value="1"/>
</dbReference>
<organism evidence="3 4">
    <name type="scientific">Ridgeia piscesae</name>
    <name type="common">Tubeworm</name>
    <dbReference type="NCBI Taxonomy" id="27915"/>
    <lineage>
        <taxon>Eukaryota</taxon>
        <taxon>Metazoa</taxon>
        <taxon>Spiralia</taxon>
        <taxon>Lophotrochozoa</taxon>
        <taxon>Annelida</taxon>
        <taxon>Polychaeta</taxon>
        <taxon>Sedentaria</taxon>
        <taxon>Canalipalpata</taxon>
        <taxon>Sabellida</taxon>
        <taxon>Siboglinidae</taxon>
        <taxon>Ridgeia</taxon>
    </lineage>
</organism>
<accession>A0AAD9PCZ1</accession>
<dbReference type="InterPro" id="IPR035892">
    <property type="entry name" value="C2_domain_sf"/>
</dbReference>
<proteinExistence type="predicted"/>
<dbReference type="EMBL" id="JAODUO010000034">
    <property type="protein sequence ID" value="KAK2192302.1"/>
    <property type="molecule type" value="Genomic_DNA"/>
</dbReference>
<dbReference type="PANTHER" id="PTHR46848">
    <property type="entry name" value="REGULATOR OF G-PROTEIN SIGNALING 3"/>
    <property type="match status" value="1"/>
</dbReference>
<dbReference type="Gene3D" id="2.30.42.10">
    <property type="match status" value="1"/>
</dbReference>
<evidence type="ECO:0008006" key="5">
    <source>
        <dbReference type="Google" id="ProtNLM"/>
    </source>
</evidence>
<dbReference type="PROSITE" id="PS50004">
    <property type="entry name" value="C2"/>
    <property type="match status" value="1"/>
</dbReference>
<evidence type="ECO:0000313" key="4">
    <source>
        <dbReference type="Proteomes" id="UP001209878"/>
    </source>
</evidence>
<dbReference type="GO" id="GO:0005634">
    <property type="term" value="C:nucleus"/>
    <property type="evidence" value="ECO:0007669"/>
    <property type="project" value="TreeGrafter"/>
</dbReference>
<dbReference type="InterPro" id="IPR001478">
    <property type="entry name" value="PDZ"/>
</dbReference>
<dbReference type="InterPro" id="IPR041489">
    <property type="entry name" value="PDZ_6"/>
</dbReference>
<dbReference type="SUPFAM" id="SSF50156">
    <property type="entry name" value="PDZ domain-like"/>
    <property type="match status" value="1"/>
</dbReference>
<reference evidence="3" key="1">
    <citation type="journal article" date="2023" name="Mol. Biol. Evol.">
        <title>Third-Generation Sequencing Reveals the Adaptive Role of the Epigenome in Three Deep-Sea Polychaetes.</title>
        <authorList>
            <person name="Perez M."/>
            <person name="Aroh O."/>
            <person name="Sun Y."/>
            <person name="Lan Y."/>
            <person name="Juniper S.K."/>
            <person name="Young C.R."/>
            <person name="Angers B."/>
            <person name="Qian P.Y."/>
        </authorList>
    </citation>
    <scope>NUCLEOTIDE SEQUENCE</scope>
    <source>
        <strain evidence="3">R07B-5</strain>
    </source>
</reference>
<comment type="caution">
    <text evidence="3">The sequence shown here is derived from an EMBL/GenBank/DDBJ whole genome shotgun (WGS) entry which is preliminary data.</text>
</comment>
<evidence type="ECO:0000259" key="2">
    <source>
        <dbReference type="PROSITE" id="PS50106"/>
    </source>
</evidence>
<gene>
    <name evidence="3" type="ORF">NP493_34g00014</name>
</gene>
<name>A0AAD9PCZ1_RIDPI</name>
<evidence type="ECO:0000313" key="3">
    <source>
        <dbReference type="EMBL" id="KAK2192302.1"/>
    </source>
</evidence>
<evidence type="ECO:0000259" key="1">
    <source>
        <dbReference type="PROSITE" id="PS50004"/>
    </source>
</evidence>
<dbReference type="SMART" id="SM00239">
    <property type="entry name" value="C2"/>
    <property type="match status" value="1"/>
</dbReference>
<dbReference type="Pfam" id="PF00168">
    <property type="entry name" value="C2"/>
    <property type="match status" value="1"/>
</dbReference>
<protein>
    <recommendedName>
        <fullName evidence="5">Regulator of G-protein signaling 3</fullName>
    </recommendedName>
</protein>
<dbReference type="SMART" id="SM00228">
    <property type="entry name" value="PDZ"/>
    <property type="match status" value="1"/>
</dbReference>
<dbReference type="PANTHER" id="PTHR46848:SF1">
    <property type="entry name" value="REGULATOR OF G-PROTEIN SIGNALING 3"/>
    <property type="match status" value="1"/>
</dbReference>
<sequence length="412" mass="45480">MLCGWRRHGARNDNVKTMGKQRLIVADSSSMSSMNGVLRCDQEYPNAASGDGQETCPQGQCDRQLMRDSVSSGRTCGRREQAQMLEFCEKVPRPPSAASSLPTMCQTYEGQLRISIYVNSGLLTIHVIQARHLACSSDEVFVKLSLTPDETKRTRCKTQIVRNSPQPIFDEKFSFELLDDDITRRLLISLWHRPADCHSQLLGCMSFGIKNIMTKTDGVSGWYFLLSESVGRFKHLLDINSSTRSPSATGPQLTSDLKDKQLVRQIHKLVVLRGDDGFGFTVAGGRPAHIYTVEPESPADDAGVLPNDIIIRIDGQVVSMLAADNIAKIIRLCETAVTLEVQRLSHGLQPVHTTNSQNAAQRQRIPIVSQNAMLLGCANWSANSTGLSNCSGSEDCSDSWVTEDWVTEDSAY</sequence>
<feature type="domain" description="PDZ" evidence="2">
    <location>
        <begin position="268"/>
        <end position="345"/>
    </location>
</feature>